<comment type="caution">
    <text evidence="8">The sequence shown here is derived from an EMBL/GenBank/DDBJ whole genome shotgun (WGS) entry which is preliminary data.</text>
</comment>
<feature type="transmembrane region" description="Helical" evidence="7">
    <location>
        <begin position="181"/>
        <end position="200"/>
    </location>
</feature>
<protein>
    <submittedName>
        <fullName evidence="8">Amino acid transporter</fullName>
    </submittedName>
</protein>
<feature type="transmembrane region" description="Helical" evidence="7">
    <location>
        <begin position="255"/>
        <end position="278"/>
    </location>
</feature>
<dbReference type="InterPro" id="IPR002293">
    <property type="entry name" value="AA/rel_permease1"/>
</dbReference>
<feature type="transmembrane region" description="Helical" evidence="7">
    <location>
        <begin position="137"/>
        <end position="161"/>
    </location>
</feature>
<keyword evidence="9" id="KW-1185">Reference proteome</keyword>
<sequence>MAKEFGREVVSSDRSKKPRSVDDTIQLEKTGSHNVGQVEDFDISRLGLEPQTTRDMGILAVIAMGWNICNSWAAAAATLAISIASGGPVTLLYGIVLIFVLGEACALSMAEIASVYPTSGGQYHYTSILAPKRLSRALSYCCGSLNVFGWITLAAGCAITIPQMITALVTYLDPTYVSQRWHMFLMYQAVNVAFTGYNILLIKRTAWIYDVGFVVSIAGILVITVTCLARAQPKQPNEFVWSTFINTTGWPSDGIAFLTGLVNANFIYSGLDGAIHIAEECTNAAMAVPWALISTVTIGFVTAFAFAVAMTYSYNDFDAVLASPLPVFEVWLQAVSSPAAAIIFLFILLVCACFAVIGILQTASRLLWCFARDDALVGSHRLSRIHSKLGVPVWALLVNCALVFILGCVYLGSTSAFNALLGTGLILQQLSFGIPAALILGYRFGGQRAVDKILSPHGQKGRFRLPSAVGFVANALTIVHGLVALVFYTLPVQLPVTASNMNYACAVLGIAALFTFGNWIWYASKRYHGPRLDDRDSVLL</sequence>
<feature type="transmembrane region" description="Helical" evidence="7">
    <location>
        <begin position="419"/>
        <end position="442"/>
    </location>
</feature>
<feature type="transmembrane region" description="Helical" evidence="7">
    <location>
        <begin position="334"/>
        <end position="360"/>
    </location>
</feature>
<dbReference type="PANTHER" id="PTHR45649:SF19">
    <property type="entry name" value="TRANSPORTER, PUTATIVE (EUROFUNG)-RELATED"/>
    <property type="match status" value="1"/>
</dbReference>
<dbReference type="PANTHER" id="PTHR45649">
    <property type="entry name" value="AMINO-ACID PERMEASE BAT1"/>
    <property type="match status" value="1"/>
</dbReference>
<evidence type="ECO:0000256" key="3">
    <source>
        <dbReference type="ARBA" id="ARBA00022692"/>
    </source>
</evidence>
<organism evidence="8 9">
    <name type="scientific">Canariomyces notabilis</name>
    <dbReference type="NCBI Taxonomy" id="2074819"/>
    <lineage>
        <taxon>Eukaryota</taxon>
        <taxon>Fungi</taxon>
        <taxon>Dikarya</taxon>
        <taxon>Ascomycota</taxon>
        <taxon>Pezizomycotina</taxon>
        <taxon>Sordariomycetes</taxon>
        <taxon>Sordariomycetidae</taxon>
        <taxon>Sordariales</taxon>
        <taxon>Chaetomiaceae</taxon>
        <taxon>Canariomyces</taxon>
    </lineage>
</organism>
<dbReference type="RefSeq" id="XP_064668271.1">
    <property type="nucleotide sequence ID" value="XM_064813742.1"/>
</dbReference>
<dbReference type="EMBL" id="MU853349">
    <property type="protein sequence ID" value="KAK4110701.1"/>
    <property type="molecule type" value="Genomic_DNA"/>
</dbReference>
<dbReference type="GeneID" id="89937867"/>
<evidence type="ECO:0000256" key="4">
    <source>
        <dbReference type="ARBA" id="ARBA00022989"/>
    </source>
</evidence>
<dbReference type="GO" id="GO:0016020">
    <property type="term" value="C:membrane"/>
    <property type="evidence" value="ECO:0007669"/>
    <property type="project" value="UniProtKB-SubCell"/>
</dbReference>
<accession>A0AAN6QQP2</accession>
<evidence type="ECO:0000313" key="8">
    <source>
        <dbReference type="EMBL" id="KAK4110701.1"/>
    </source>
</evidence>
<evidence type="ECO:0000256" key="2">
    <source>
        <dbReference type="ARBA" id="ARBA00022448"/>
    </source>
</evidence>
<keyword evidence="2" id="KW-0813">Transport</keyword>
<reference evidence="8" key="2">
    <citation type="submission" date="2023-05" db="EMBL/GenBank/DDBJ databases">
        <authorList>
            <consortium name="Lawrence Berkeley National Laboratory"/>
            <person name="Steindorff A."/>
            <person name="Hensen N."/>
            <person name="Bonometti L."/>
            <person name="Westerberg I."/>
            <person name="Brannstrom I.O."/>
            <person name="Guillou S."/>
            <person name="Cros-Aarteil S."/>
            <person name="Calhoun S."/>
            <person name="Haridas S."/>
            <person name="Kuo A."/>
            <person name="Mondo S."/>
            <person name="Pangilinan J."/>
            <person name="Riley R."/>
            <person name="Labutti K."/>
            <person name="Andreopoulos B."/>
            <person name="Lipzen A."/>
            <person name="Chen C."/>
            <person name="Yanf M."/>
            <person name="Daum C."/>
            <person name="Ng V."/>
            <person name="Clum A."/>
            <person name="Ohm R."/>
            <person name="Martin F."/>
            <person name="Silar P."/>
            <person name="Natvig D."/>
            <person name="Lalanne C."/>
            <person name="Gautier V."/>
            <person name="Ament-Velasquez S.L."/>
            <person name="Kruys A."/>
            <person name="Hutchinson M.I."/>
            <person name="Powell A.J."/>
            <person name="Barry K."/>
            <person name="Miller A.N."/>
            <person name="Grigoriev I.V."/>
            <person name="Debuchy R."/>
            <person name="Gladieux P."/>
            <person name="Thoren M.H."/>
            <person name="Johannesson H."/>
        </authorList>
    </citation>
    <scope>NUCLEOTIDE SEQUENCE</scope>
    <source>
        <strain evidence="8">CBS 508.74</strain>
    </source>
</reference>
<feature type="transmembrane region" description="Helical" evidence="7">
    <location>
        <begin position="58"/>
        <end position="85"/>
    </location>
</feature>
<feature type="transmembrane region" description="Helical" evidence="7">
    <location>
        <begin position="391"/>
        <end position="413"/>
    </location>
</feature>
<evidence type="ECO:0000256" key="7">
    <source>
        <dbReference type="SAM" id="Phobius"/>
    </source>
</evidence>
<reference evidence="8" key="1">
    <citation type="journal article" date="2023" name="Mol. Phylogenet. Evol.">
        <title>Genome-scale phylogeny and comparative genomics of the fungal order Sordariales.</title>
        <authorList>
            <person name="Hensen N."/>
            <person name="Bonometti L."/>
            <person name="Westerberg I."/>
            <person name="Brannstrom I.O."/>
            <person name="Guillou S."/>
            <person name="Cros-Aarteil S."/>
            <person name="Calhoun S."/>
            <person name="Haridas S."/>
            <person name="Kuo A."/>
            <person name="Mondo S."/>
            <person name="Pangilinan J."/>
            <person name="Riley R."/>
            <person name="LaButti K."/>
            <person name="Andreopoulos B."/>
            <person name="Lipzen A."/>
            <person name="Chen C."/>
            <person name="Yan M."/>
            <person name="Daum C."/>
            <person name="Ng V."/>
            <person name="Clum A."/>
            <person name="Steindorff A."/>
            <person name="Ohm R.A."/>
            <person name="Martin F."/>
            <person name="Silar P."/>
            <person name="Natvig D.O."/>
            <person name="Lalanne C."/>
            <person name="Gautier V."/>
            <person name="Ament-Velasquez S.L."/>
            <person name="Kruys A."/>
            <person name="Hutchinson M.I."/>
            <person name="Powell A.J."/>
            <person name="Barry K."/>
            <person name="Miller A.N."/>
            <person name="Grigoriev I.V."/>
            <person name="Debuchy R."/>
            <person name="Gladieux P."/>
            <person name="Hiltunen Thoren M."/>
            <person name="Johannesson H."/>
        </authorList>
    </citation>
    <scope>NUCLEOTIDE SEQUENCE</scope>
    <source>
        <strain evidence="8">CBS 508.74</strain>
    </source>
</reference>
<feature type="region of interest" description="Disordered" evidence="6">
    <location>
        <begin position="1"/>
        <end position="23"/>
    </location>
</feature>
<comment type="subcellular location">
    <subcellularLocation>
        <location evidence="1">Membrane</location>
        <topology evidence="1">Multi-pass membrane protein</topology>
    </subcellularLocation>
</comment>
<feature type="transmembrane region" description="Helical" evidence="7">
    <location>
        <begin position="463"/>
        <end position="489"/>
    </location>
</feature>
<feature type="transmembrane region" description="Helical" evidence="7">
    <location>
        <begin position="290"/>
        <end position="314"/>
    </location>
</feature>
<dbReference type="PIRSF" id="PIRSF006060">
    <property type="entry name" value="AA_transporter"/>
    <property type="match status" value="1"/>
</dbReference>
<dbReference type="Pfam" id="PF13520">
    <property type="entry name" value="AA_permease_2"/>
    <property type="match status" value="1"/>
</dbReference>
<keyword evidence="4 7" id="KW-1133">Transmembrane helix</keyword>
<gene>
    <name evidence="8" type="ORF">N656DRAFT_770004</name>
</gene>
<evidence type="ECO:0000256" key="5">
    <source>
        <dbReference type="ARBA" id="ARBA00023136"/>
    </source>
</evidence>
<feature type="transmembrane region" description="Helical" evidence="7">
    <location>
        <begin position="91"/>
        <end position="116"/>
    </location>
</feature>
<dbReference type="GO" id="GO:0022857">
    <property type="term" value="F:transmembrane transporter activity"/>
    <property type="evidence" value="ECO:0007669"/>
    <property type="project" value="InterPro"/>
</dbReference>
<feature type="compositionally biased region" description="Basic and acidic residues" evidence="6">
    <location>
        <begin position="1"/>
        <end position="22"/>
    </location>
</feature>
<feature type="transmembrane region" description="Helical" evidence="7">
    <location>
        <begin position="501"/>
        <end position="522"/>
    </location>
</feature>
<dbReference type="AlphaFoldDB" id="A0AAN6QQP2"/>
<keyword evidence="3 7" id="KW-0812">Transmembrane</keyword>
<evidence type="ECO:0000313" key="9">
    <source>
        <dbReference type="Proteomes" id="UP001302812"/>
    </source>
</evidence>
<evidence type="ECO:0000256" key="1">
    <source>
        <dbReference type="ARBA" id="ARBA00004141"/>
    </source>
</evidence>
<evidence type="ECO:0000256" key="6">
    <source>
        <dbReference type="SAM" id="MobiDB-lite"/>
    </source>
</evidence>
<name>A0AAN6QQP2_9PEZI</name>
<dbReference type="Gene3D" id="1.20.1740.10">
    <property type="entry name" value="Amino acid/polyamine transporter I"/>
    <property type="match status" value="1"/>
</dbReference>
<keyword evidence="5 7" id="KW-0472">Membrane</keyword>
<proteinExistence type="predicted"/>
<dbReference type="Proteomes" id="UP001302812">
    <property type="component" value="Unassembled WGS sequence"/>
</dbReference>
<feature type="transmembrane region" description="Helical" evidence="7">
    <location>
        <begin position="207"/>
        <end position="231"/>
    </location>
</feature>